<sequence length="158" mass="16905">MLLKNWMFGALLMGVSVTVAASGGHDHSHHHESKVSPAGTPGDAAKVSRTIEIKATDAMKFEPGAIDVKAGETVKLVITNVGQVRHEFSVGTQQEHKAHGEMMRAMPDMKHDDGASVSLEPGESREIIWTFASAGTFEMACNIPGHYEAGMHGDVTVK</sequence>
<feature type="chain" id="PRO_5004215571" evidence="4">
    <location>
        <begin position="22"/>
        <end position="158"/>
    </location>
</feature>
<dbReference type="PANTHER" id="PTHR38439">
    <property type="entry name" value="AURACYANIN-B"/>
    <property type="match status" value="1"/>
</dbReference>
<protein>
    <submittedName>
        <fullName evidence="6">Uncharacterized copper-binding protein</fullName>
    </submittedName>
</protein>
<dbReference type="PROSITE" id="PS00079">
    <property type="entry name" value="MULTICOPPER_OXIDASE1"/>
    <property type="match status" value="1"/>
</dbReference>
<dbReference type="HOGENOM" id="CLU_102172_0_0_6"/>
<dbReference type="PANTHER" id="PTHR38439:SF3">
    <property type="entry name" value="COPPER-RESISTANT CUPROPROTEIN COPI"/>
    <property type="match status" value="1"/>
</dbReference>
<dbReference type="InterPro" id="IPR000923">
    <property type="entry name" value="BlueCu_1"/>
</dbReference>
<gene>
    <name evidence="6" type="ordered locus">HCH_03022</name>
</gene>
<dbReference type="Proteomes" id="UP000000238">
    <property type="component" value="Chromosome"/>
</dbReference>
<evidence type="ECO:0000256" key="2">
    <source>
        <dbReference type="ARBA" id="ARBA00023008"/>
    </source>
</evidence>
<dbReference type="eggNOG" id="COG4454">
    <property type="taxonomic scope" value="Bacteria"/>
</dbReference>
<dbReference type="InterPro" id="IPR050845">
    <property type="entry name" value="Cu-binding_ET"/>
</dbReference>
<name>Q2SHT6_HAHCH</name>
<dbReference type="CDD" id="cd04211">
    <property type="entry name" value="Cupredoxin_like_2"/>
    <property type="match status" value="1"/>
</dbReference>
<dbReference type="AlphaFoldDB" id="Q2SHT6"/>
<dbReference type="EMBL" id="CP000155">
    <property type="protein sequence ID" value="ABC29788.1"/>
    <property type="molecule type" value="Genomic_DNA"/>
</dbReference>
<dbReference type="InterPro" id="IPR008972">
    <property type="entry name" value="Cupredoxin"/>
</dbReference>
<accession>Q2SHT6</accession>
<keyword evidence="7" id="KW-1185">Reference proteome</keyword>
<keyword evidence="4" id="KW-0732">Signal</keyword>
<dbReference type="Pfam" id="PF00127">
    <property type="entry name" value="Copper-bind"/>
    <property type="match status" value="1"/>
</dbReference>
<organism evidence="6 7">
    <name type="scientific">Hahella chejuensis (strain KCTC 2396)</name>
    <dbReference type="NCBI Taxonomy" id="349521"/>
    <lineage>
        <taxon>Bacteria</taxon>
        <taxon>Pseudomonadati</taxon>
        <taxon>Pseudomonadota</taxon>
        <taxon>Gammaproteobacteria</taxon>
        <taxon>Oceanospirillales</taxon>
        <taxon>Hahellaceae</taxon>
        <taxon>Hahella</taxon>
    </lineage>
</organism>
<feature type="signal peptide" evidence="4">
    <location>
        <begin position="1"/>
        <end position="21"/>
    </location>
</feature>
<feature type="region of interest" description="Disordered" evidence="3">
    <location>
        <begin position="22"/>
        <end position="44"/>
    </location>
</feature>
<dbReference type="GO" id="GO:0009055">
    <property type="term" value="F:electron transfer activity"/>
    <property type="evidence" value="ECO:0007669"/>
    <property type="project" value="InterPro"/>
</dbReference>
<dbReference type="GO" id="GO:0005507">
    <property type="term" value="F:copper ion binding"/>
    <property type="evidence" value="ECO:0007669"/>
    <property type="project" value="InterPro"/>
</dbReference>
<keyword evidence="1" id="KW-0479">Metal-binding</keyword>
<evidence type="ECO:0000256" key="4">
    <source>
        <dbReference type="SAM" id="SignalP"/>
    </source>
</evidence>
<keyword evidence="2" id="KW-0186">Copper</keyword>
<reference evidence="6 7" key="1">
    <citation type="journal article" date="2005" name="Nucleic Acids Res.">
        <title>Genomic blueprint of Hahella chejuensis, a marine microbe producing an algicidal agent.</title>
        <authorList>
            <person name="Jeong H."/>
            <person name="Yim J.H."/>
            <person name="Lee C."/>
            <person name="Choi S.-H."/>
            <person name="Park Y.K."/>
            <person name="Yoon S.H."/>
            <person name="Hur C.-G."/>
            <person name="Kang H.-Y."/>
            <person name="Kim D."/>
            <person name="Lee H.H."/>
            <person name="Park K.H."/>
            <person name="Park S.-H."/>
            <person name="Park H.-S."/>
            <person name="Lee H.K."/>
            <person name="Oh T.K."/>
            <person name="Kim J.F."/>
        </authorList>
    </citation>
    <scope>NUCLEOTIDE SEQUENCE [LARGE SCALE GENOMIC DNA]</scope>
    <source>
        <strain evidence="6 7">KCTC 2396</strain>
    </source>
</reference>
<dbReference type="RefSeq" id="WP_011396857.1">
    <property type="nucleotide sequence ID" value="NC_007645.1"/>
</dbReference>
<feature type="domain" description="Blue (type 1) copper" evidence="5">
    <location>
        <begin position="51"/>
        <end position="158"/>
    </location>
</feature>
<dbReference type="Gene3D" id="2.60.40.420">
    <property type="entry name" value="Cupredoxins - blue copper proteins"/>
    <property type="match status" value="1"/>
</dbReference>
<dbReference type="STRING" id="349521.HCH_03022"/>
<dbReference type="SUPFAM" id="SSF49503">
    <property type="entry name" value="Cupredoxins"/>
    <property type="match status" value="1"/>
</dbReference>
<dbReference type="InterPro" id="IPR033138">
    <property type="entry name" value="Cu_oxidase_CS"/>
</dbReference>
<dbReference type="KEGG" id="hch:HCH_03022"/>
<evidence type="ECO:0000256" key="3">
    <source>
        <dbReference type="SAM" id="MobiDB-lite"/>
    </source>
</evidence>
<proteinExistence type="predicted"/>
<evidence type="ECO:0000259" key="5">
    <source>
        <dbReference type="Pfam" id="PF00127"/>
    </source>
</evidence>
<evidence type="ECO:0000313" key="6">
    <source>
        <dbReference type="EMBL" id="ABC29788.1"/>
    </source>
</evidence>
<dbReference type="OrthoDB" id="9816061at2"/>
<evidence type="ECO:0000256" key="1">
    <source>
        <dbReference type="ARBA" id="ARBA00022723"/>
    </source>
</evidence>
<evidence type="ECO:0000313" key="7">
    <source>
        <dbReference type="Proteomes" id="UP000000238"/>
    </source>
</evidence>